<evidence type="ECO:0000313" key="2">
    <source>
        <dbReference type="Proteomes" id="UP000832011"/>
    </source>
</evidence>
<dbReference type="RefSeq" id="WP_058358012.1">
    <property type="nucleotide sequence ID" value="NZ_CABKVG010000010.1"/>
</dbReference>
<gene>
    <name evidence="1" type="ORF">LVJ82_12565</name>
</gene>
<protein>
    <submittedName>
        <fullName evidence="1">DUF932 domain-containing protein</fullName>
    </submittedName>
</protein>
<dbReference type="EMBL" id="CP091511">
    <property type="protein sequence ID" value="UOO88303.1"/>
    <property type="molecule type" value="Genomic_DNA"/>
</dbReference>
<dbReference type="InterPro" id="IPR026325">
    <property type="entry name" value="DUF932"/>
</dbReference>
<organism evidence="1 2">
    <name type="scientific">Vitreoscilla massiliensis</name>
    <dbReference type="NCBI Taxonomy" id="1689272"/>
    <lineage>
        <taxon>Bacteria</taxon>
        <taxon>Pseudomonadati</taxon>
        <taxon>Pseudomonadota</taxon>
        <taxon>Betaproteobacteria</taxon>
        <taxon>Neisseriales</taxon>
        <taxon>Neisseriaceae</taxon>
        <taxon>Vitreoscilla</taxon>
    </lineage>
</organism>
<sequence>MAHLIETMAYTGQTPWHGLGEQLPKKQAIEVWAQAAGMDWQIKESPVHFAIDAPSHVSMFGSSPEQKVLYRSDTNTALSVVSNRYQVVQPMEVLEFYRDLTEYAGFELETAGVLKGGRKFWALARTGKATVLKGTDVINGYVLLATSCDGSLATVAMPTTVRVVCNNTLSIAVSGSEQAVKVSHRSNFDADAVKQRLGIAVSQWDQFMYEMKVLSERKVNVKEANRYFETLLSSNSTDVVPALGHKSHLKLVNGPADNIIPNERAYKKLQAMYNGQGRGAELTAAKDTAWGLLCAVTEFVDHERQARSSENRVDSAWFGNGAQMKQKALEQALQLVA</sequence>
<dbReference type="NCBIfam" id="TIGR03299">
    <property type="entry name" value="LGT_TIGR03299"/>
    <property type="match status" value="1"/>
</dbReference>
<keyword evidence="2" id="KW-1185">Reference proteome</keyword>
<dbReference type="Proteomes" id="UP000832011">
    <property type="component" value="Chromosome"/>
</dbReference>
<evidence type="ECO:0000313" key="1">
    <source>
        <dbReference type="EMBL" id="UOO88303.1"/>
    </source>
</evidence>
<name>A0ABY4DYZ7_9NEIS</name>
<proteinExistence type="predicted"/>
<dbReference type="InterPro" id="IPR017686">
    <property type="entry name" value="Phg/plasmid-like_prot"/>
</dbReference>
<accession>A0ABY4DYZ7</accession>
<dbReference type="Pfam" id="PF06067">
    <property type="entry name" value="DUF932"/>
    <property type="match status" value="1"/>
</dbReference>
<reference evidence="1 2" key="1">
    <citation type="journal article" date="2022" name="Res Sq">
        <title>Evolution of multicellular longitudinally dividing oral cavity symbionts (Neisseriaceae).</title>
        <authorList>
            <person name="Nyongesa S."/>
            <person name="Weber P."/>
            <person name="Bernet E."/>
            <person name="Pullido F."/>
            <person name="Nieckarz M."/>
            <person name="Delaby M."/>
            <person name="Nieves C."/>
            <person name="Viehboeck T."/>
            <person name="Krause N."/>
            <person name="Rivera-Millot A."/>
            <person name="Nakamura A."/>
            <person name="Vischer N."/>
            <person name="VanNieuwenhze M."/>
            <person name="Brun Y."/>
            <person name="Cava F."/>
            <person name="Bulgheresi S."/>
            <person name="Veyrier F."/>
        </authorList>
    </citation>
    <scope>NUCLEOTIDE SEQUENCE [LARGE SCALE GENOMIC DNA]</scope>
    <source>
        <strain evidence="1 2">SN4</strain>
    </source>
</reference>